<reference evidence="2" key="1">
    <citation type="submission" date="2022-11" db="UniProtKB">
        <authorList>
            <consortium name="WormBaseParasite"/>
        </authorList>
    </citation>
    <scope>IDENTIFICATION</scope>
</reference>
<sequence length="676" mass="77942">MQFALSDQTNKNFNGVKCNELGEDSHEHDLQCERCLILPLTIRKIKEKMEELIETSNGNVLLESECKEMIEITEKCQDNIQEMKKHILRAVFSDQDRAKIIENLQDNEALVTMDYAQKFLPRKSLQTQAQYYAQKGNSWHVGHIWTKINGEYFTHSFVHLMGFEKQDAKAVISVVEDVLARLKNLNISTVIFRSDNASCYRNTELFVNIFHMSKKLEIKVARYSFSEVQNGKADADTETSRYKRRIHDWLDSGKNVETPIDMFDALVSGANPLCALTIVNATLSGNNSTSKKSIAGISKISDVEFDYENETLQLFQHYKIGAGQQIKIADYEVLKTNVHLNIIKITEREPSSSNYIFWRPSHLSTSEIDKQPTAASNVEENSENFIDPEDEATDYPVDFLFHCPVTGCQRTYVTMGYLQKHVQLGKHQFAPQQCTLNDYALKSFERAIEGIQSSRILQNLSDFFENINENVEIILEEGWAIRTRAARIIYTEDMKLFLNQQFQKHQKINKRIDPKVVYKLMAKEKTADGKSRFTVSQRLSSIQIGRYYKEKLQVLRENCDTEQPEEYANDLNDEPMFGDEFEAIIDELEWNKIIPPEKAEGEFEETEDEGENTDVDQTPQSKQKPKRISSRKKTSSDPKTKTPESSARKRSRKKKASTSSEGSEKEQKTPRKRKKK</sequence>
<evidence type="ECO:0000313" key="2">
    <source>
        <dbReference type="WBParaSite" id="ES5_v2.g24108.t1"/>
    </source>
</evidence>
<protein>
    <submittedName>
        <fullName evidence="2">C2H2-type domain-containing protein</fullName>
    </submittedName>
</protein>
<accession>A0AC34G325</accession>
<name>A0AC34G325_9BILA</name>
<dbReference type="WBParaSite" id="ES5_v2.g24108.t1">
    <property type="protein sequence ID" value="ES5_v2.g24108.t1"/>
    <property type="gene ID" value="ES5_v2.g24108"/>
</dbReference>
<organism evidence="1 2">
    <name type="scientific">Panagrolaimus sp. ES5</name>
    <dbReference type="NCBI Taxonomy" id="591445"/>
    <lineage>
        <taxon>Eukaryota</taxon>
        <taxon>Metazoa</taxon>
        <taxon>Ecdysozoa</taxon>
        <taxon>Nematoda</taxon>
        <taxon>Chromadorea</taxon>
        <taxon>Rhabditida</taxon>
        <taxon>Tylenchina</taxon>
        <taxon>Panagrolaimomorpha</taxon>
        <taxon>Panagrolaimoidea</taxon>
        <taxon>Panagrolaimidae</taxon>
        <taxon>Panagrolaimus</taxon>
    </lineage>
</organism>
<proteinExistence type="predicted"/>
<evidence type="ECO:0000313" key="1">
    <source>
        <dbReference type="Proteomes" id="UP000887579"/>
    </source>
</evidence>
<dbReference type="Proteomes" id="UP000887579">
    <property type="component" value="Unplaced"/>
</dbReference>